<dbReference type="InterPro" id="IPR003594">
    <property type="entry name" value="HATPase_dom"/>
</dbReference>
<gene>
    <name evidence="11" type="ORF">ACFOGJ_01680</name>
</gene>
<dbReference type="RefSeq" id="WP_379897663.1">
    <property type="nucleotide sequence ID" value="NZ_JBHRTR010000005.1"/>
</dbReference>
<reference evidence="12" key="1">
    <citation type="journal article" date="2019" name="Int. J. Syst. Evol. Microbiol.">
        <title>The Global Catalogue of Microorganisms (GCM) 10K type strain sequencing project: providing services to taxonomists for standard genome sequencing and annotation.</title>
        <authorList>
            <consortium name="The Broad Institute Genomics Platform"/>
            <consortium name="The Broad Institute Genome Sequencing Center for Infectious Disease"/>
            <person name="Wu L."/>
            <person name="Ma J."/>
        </authorList>
    </citation>
    <scope>NUCLEOTIDE SEQUENCE [LARGE SCALE GENOMIC DNA]</scope>
    <source>
        <strain evidence="12">KCTC 42964</strain>
    </source>
</reference>
<dbReference type="Pfam" id="PF00512">
    <property type="entry name" value="HisKA"/>
    <property type="match status" value="1"/>
</dbReference>
<dbReference type="Pfam" id="PF02518">
    <property type="entry name" value="HATPase_c"/>
    <property type="match status" value="1"/>
</dbReference>
<comment type="caution">
    <text evidence="11">The sequence shown here is derived from an EMBL/GenBank/DDBJ whole genome shotgun (WGS) entry which is preliminary data.</text>
</comment>
<keyword evidence="8" id="KW-0902">Two-component regulatory system</keyword>
<dbReference type="InterPro" id="IPR035965">
    <property type="entry name" value="PAS-like_dom_sf"/>
</dbReference>
<dbReference type="InterPro" id="IPR005467">
    <property type="entry name" value="His_kinase_dom"/>
</dbReference>
<dbReference type="InterPro" id="IPR036097">
    <property type="entry name" value="HisK_dim/P_sf"/>
</dbReference>
<dbReference type="EMBL" id="JBHRTR010000005">
    <property type="protein sequence ID" value="MFC3225922.1"/>
    <property type="molecule type" value="Genomic_DNA"/>
</dbReference>
<dbReference type="SMART" id="SM00388">
    <property type="entry name" value="HisKA"/>
    <property type="match status" value="1"/>
</dbReference>
<dbReference type="PANTHER" id="PTHR43065:SF10">
    <property type="entry name" value="PEROXIDE STRESS-ACTIVATED HISTIDINE KINASE MAK3"/>
    <property type="match status" value="1"/>
</dbReference>
<dbReference type="SMART" id="SM00387">
    <property type="entry name" value="HATPase_c"/>
    <property type="match status" value="1"/>
</dbReference>
<dbReference type="Gene3D" id="3.30.565.10">
    <property type="entry name" value="Histidine kinase-like ATPase, C-terminal domain"/>
    <property type="match status" value="1"/>
</dbReference>
<dbReference type="CDD" id="cd00082">
    <property type="entry name" value="HisKA"/>
    <property type="match status" value="1"/>
</dbReference>
<dbReference type="SUPFAM" id="SSF47384">
    <property type="entry name" value="Homodimeric domain of signal transducing histidine kinase"/>
    <property type="match status" value="1"/>
</dbReference>
<keyword evidence="3" id="KW-0597">Phosphoprotein</keyword>
<dbReference type="PRINTS" id="PR00344">
    <property type="entry name" value="BCTRLSENSOR"/>
</dbReference>
<dbReference type="EC" id="2.7.13.3" evidence="2"/>
<evidence type="ECO:0000313" key="12">
    <source>
        <dbReference type="Proteomes" id="UP001595528"/>
    </source>
</evidence>
<evidence type="ECO:0000256" key="2">
    <source>
        <dbReference type="ARBA" id="ARBA00012438"/>
    </source>
</evidence>
<dbReference type="Gene3D" id="3.30.450.20">
    <property type="entry name" value="PAS domain"/>
    <property type="match status" value="1"/>
</dbReference>
<dbReference type="SUPFAM" id="SSF55785">
    <property type="entry name" value="PYP-like sensor domain (PAS domain)"/>
    <property type="match status" value="1"/>
</dbReference>
<comment type="catalytic activity">
    <reaction evidence="1">
        <text>ATP + protein L-histidine = ADP + protein N-phospho-L-histidine.</text>
        <dbReference type="EC" id="2.7.13.3"/>
    </reaction>
</comment>
<dbReference type="InterPro" id="IPR036890">
    <property type="entry name" value="HATPase_C_sf"/>
</dbReference>
<evidence type="ECO:0000256" key="4">
    <source>
        <dbReference type="ARBA" id="ARBA00022679"/>
    </source>
</evidence>
<evidence type="ECO:0000256" key="9">
    <source>
        <dbReference type="SAM" id="MobiDB-lite"/>
    </source>
</evidence>
<evidence type="ECO:0000256" key="7">
    <source>
        <dbReference type="ARBA" id="ARBA00022840"/>
    </source>
</evidence>
<evidence type="ECO:0000256" key="8">
    <source>
        <dbReference type="ARBA" id="ARBA00023012"/>
    </source>
</evidence>
<dbReference type="SMART" id="SM00091">
    <property type="entry name" value="PAS"/>
    <property type="match status" value="1"/>
</dbReference>
<dbReference type="InterPro" id="IPR003661">
    <property type="entry name" value="HisK_dim/P_dom"/>
</dbReference>
<dbReference type="InterPro" id="IPR013767">
    <property type="entry name" value="PAS_fold"/>
</dbReference>
<accession>A0ABV7KU95</accession>
<proteinExistence type="predicted"/>
<dbReference type="Gene3D" id="1.10.287.130">
    <property type="match status" value="1"/>
</dbReference>
<organism evidence="11 12">
    <name type="scientific">Marinibaculum pumilum</name>
    <dbReference type="NCBI Taxonomy" id="1766165"/>
    <lineage>
        <taxon>Bacteria</taxon>
        <taxon>Pseudomonadati</taxon>
        <taxon>Pseudomonadota</taxon>
        <taxon>Alphaproteobacteria</taxon>
        <taxon>Rhodospirillales</taxon>
        <taxon>Rhodospirillaceae</taxon>
        <taxon>Marinibaculum</taxon>
    </lineage>
</organism>
<feature type="domain" description="Histidine kinase" evidence="10">
    <location>
        <begin position="147"/>
        <end position="365"/>
    </location>
</feature>
<dbReference type="PANTHER" id="PTHR43065">
    <property type="entry name" value="SENSOR HISTIDINE KINASE"/>
    <property type="match status" value="1"/>
</dbReference>
<keyword evidence="6" id="KW-0418">Kinase</keyword>
<dbReference type="CDD" id="cd00130">
    <property type="entry name" value="PAS"/>
    <property type="match status" value="1"/>
</dbReference>
<dbReference type="PROSITE" id="PS50109">
    <property type="entry name" value="HIS_KIN"/>
    <property type="match status" value="1"/>
</dbReference>
<keyword evidence="5" id="KW-0547">Nucleotide-binding</keyword>
<dbReference type="InterPro" id="IPR004358">
    <property type="entry name" value="Sig_transdc_His_kin-like_C"/>
</dbReference>
<name>A0ABV7KU95_9PROT</name>
<keyword evidence="4" id="KW-0808">Transferase</keyword>
<evidence type="ECO:0000313" key="11">
    <source>
        <dbReference type="EMBL" id="MFC3225922.1"/>
    </source>
</evidence>
<dbReference type="Proteomes" id="UP001595528">
    <property type="component" value="Unassembled WGS sequence"/>
</dbReference>
<dbReference type="Pfam" id="PF00989">
    <property type="entry name" value="PAS"/>
    <property type="match status" value="1"/>
</dbReference>
<evidence type="ECO:0000256" key="5">
    <source>
        <dbReference type="ARBA" id="ARBA00022741"/>
    </source>
</evidence>
<dbReference type="SUPFAM" id="SSF55874">
    <property type="entry name" value="ATPase domain of HSP90 chaperone/DNA topoisomerase II/histidine kinase"/>
    <property type="match status" value="1"/>
</dbReference>
<protein>
    <recommendedName>
        <fullName evidence="2">histidine kinase</fullName>
        <ecNumber evidence="2">2.7.13.3</ecNumber>
    </recommendedName>
</protein>
<evidence type="ECO:0000256" key="3">
    <source>
        <dbReference type="ARBA" id="ARBA00022553"/>
    </source>
</evidence>
<keyword evidence="7" id="KW-0067">ATP-binding</keyword>
<feature type="region of interest" description="Disordered" evidence="9">
    <location>
        <begin position="362"/>
        <end position="400"/>
    </location>
</feature>
<sequence length="400" mass="43111">MARAKVKAFPVHDRAEPNAVLAALPNPILVVSGSGEIRLANPAAEEFFESGAAALARQNLSDLVPFGSPILTMVAKVISDGYSMSEYGVVIGSPKLGERQVNLQLSPIPESPGQVVLQIEQLSVAQKLDRQLTHRGAARSVVGIAAMLAHEVKNPLSGIRGAAQLLELSVPAEERHLTKLICDEADRIVGLVDRMEVFSDERPVEKGPVNIHDVLEHVRKVAQAGFARRVRFVERYDPSLPPVLGARDQLIQVFLNLVKNAAEAVPEDKGEITLSTAYRHGLRLSVPGSRERLRLPLQVCVTDNGPGVPEDLLPYLFDPFVTTKRQGSGLGLAMVAKVIGDHGGVIECDSRPRRTRFEVNLPLYEGGGGGGEAPRRGRGAGPAAAAGGRLPSERRSRRRR</sequence>
<dbReference type="InterPro" id="IPR000014">
    <property type="entry name" value="PAS"/>
</dbReference>
<evidence type="ECO:0000256" key="1">
    <source>
        <dbReference type="ARBA" id="ARBA00000085"/>
    </source>
</evidence>
<evidence type="ECO:0000259" key="10">
    <source>
        <dbReference type="PROSITE" id="PS50109"/>
    </source>
</evidence>
<evidence type="ECO:0000256" key="6">
    <source>
        <dbReference type="ARBA" id="ARBA00022777"/>
    </source>
</evidence>
<keyword evidence="12" id="KW-1185">Reference proteome</keyword>